<evidence type="ECO:0000313" key="1">
    <source>
        <dbReference type="EMBL" id="GAG68564.1"/>
    </source>
</evidence>
<dbReference type="AlphaFoldDB" id="X0ZGX3"/>
<name>X0ZGX3_9ZZZZ</name>
<proteinExistence type="predicted"/>
<accession>X0ZGX3</accession>
<gene>
    <name evidence="1" type="ORF">S01H4_08295</name>
</gene>
<organism evidence="1">
    <name type="scientific">marine sediment metagenome</name>
    <dbReference type="NCBI Taxonomy" id="412755"/>
    <lineage>
        <taxon>unclassified sequences</taxon>
        <taxon>metagenomes</taxon>
        <taxon>ecological metagenomes</taxon>
    </lineage>
</organism>
<dbReference type="EMBL" id="BART01002828">
    <property type="protein sequence ID" value="GAG68564.1"/>
    <property type="molecule type" value="Genomic_DNA"/>
</dbReference>
<protein>
    <recommendedName>
        <fullName evidence="2">Uroporphyrinogen decarboxylase (URO-D) domain-containing protein</fullName>
    </recommendedName>
</protein>
<comment type="caution">
    <text evidence="1">The sequence shown here is derived from an EMBL/GenBank/DDBJ whole genome shotgun (WGS) entry which is preliminary data.</text>
</comment>
<evidence type="ECO:0008006" key="2">
    <source>
        <dbReference type="Google" id="ProtNLM"/>
    </source>
</evidence>
<sequence>KTVMYNYDELIRAWRKFLHEFDMDTFGGPGLVLPGKILDSTDFKLFAWPGHGLPDGAPTYQFIEGEYMKADEYDALIRDPSDFWLRTFLPRAVGALEPLKKLTQLTPMVGIPVFYFIQYGRPDIQRALQTLMDAGREGMKWQKAVMEFSQEALEAGFPSLWGGLSGAPFDMIGDFLSPLRWCRKPIPMTLTSSCSLSGEILKIWWTSGEKLN</sequence>
<reference evidence="1" key="1">
    <citation type="journal article" date="2014" name="Front. Microbiol.">
        <title>High frequency of phylogenetically diverse reductive dehalogenase-homologous genes in deep subseafloor sedimentary metagenomes.</title>
        <authorList>
            <person name="Kawai M."/>
            <person name="Futagami T."/>
            <person name="Toyoda A."/>
            <person name="Takaki Y."/>
            <person name="Nishi S."/>
            <person name="Hori S."/>
            <person name="Arai W."/>
            <person name="Tsubouchi T."/>
            <person name="Morono Y."/>
            <person name="Uchiyama I."/>
            <person name="Ito T."/>
            <person name="Fujiyama A."/>
            <person name="Inagaki F."/>
            <person name="Takami H."/>
        </authorList>
    </citation>
    <scope>NUCLEOTIDE SEQUENCE</scope>
    <source>
        <strain evidence="1">Expedition CK06-06</strain>
    </source>
</reference>
<feature type="non-terminal residue" evidence="1">
    <location>
        <position position="1"/>
    </location>
</feature>